<proteinExistence type="predicted"/>
<comment type="caution">
    <text evidence="2">The sequence shown here is derived from an EMBL/GenBank/DDBJ whole genome shotgun (WGS) entry which is preliminary data.</text>
</comment>
<feature type="coiled-coil region" evidence="1">
    <location>
        <begin position="83"/>
        <end position="110"/>
    </location>
</feature>
<evidence type="ECO:0000256" key="1">
    <source>
        <dbReference type="SAM" id="Coils"/>
    </source>
</evidence>
<protein>
    <submittedName>
        <fullName evidence="2">Uncharacterized protein</fullName>
    </submittedName>
</protein>
<organism evidence="2 3">
    <name type="scientific">Larinioides sclopetarius</name>
    <dbReference type="NCBI Taxonomy" id="280406"/>
    <lineage>
        <taxon>Eukaryota</taxon>
        <taxon>Metazoa</taxon>
        <taxon>Ecdysozoa</taxon>
        <taxon>Arthropoda</taxon>
        <taxon>Chelicerata</taxon>
        <taxon>Arachnida</taxon>
        <taxon>Araneae</taxon>
        <taxon>Araneomorphae</taxon>
        <taxon>Entelegynae</taxon>
        <taxon>Araneoidea</taxon>
        <taxon>Araneidae</taxon>
        <taxon>Larinioides</taxon>
    </lineage>
</organism>
<dbReference type="AlphaFoldDB" id="A0AAV2BBU4"/>
<sequence length="245" mass="28936">MGSTRMDSSPPGLDQLISNKTEELLKLNQEHEKLLMSKKCIPNLEIEALNAELYSLIAEYKYLKESEPETMPKSDAFLYGWARHSLEEDIKQKEEILSNLDKMHEESKKKKSLINRRPNMTYENVNKKMLEDARSKNEQLHCLHRKMVRRLRRLSRRFSTLPSKSGKMNSSTRDTSGNVLKRSFYRVLKEFVVELQDRSFKSDNWEKSELVFPDKTFSEEHLKLLCNANIIRKSKRRTPSYYLIT</sequence>
<dbReference type="EMBL" id="CAXIEN010000331">
    <property type="protein sequence ID" value="CAL1293653.1"/>
    <property type="molecule type" value="Genomic_DNA"/>
</dbReference>
<keyword evidence="1" id="KW-0175">Coiled coil</keyword>
<keyword evidence="3" id="KW-1185">Reference proteome</keyword>
<dbReference type="Proteomes" id="UP001497382">
    <property type="component" value="Unassembled WGS sequence"/>
</dbReference>
<evidence type="ECO:0000313" key="2">
    <source>
        <dbReference type="EMBL" id="CAL1293653.1"/>
    </source>
</evidence>
<name>A0AAV2BBU4_9ARAC</name>
<evidence type="ECO:0000313" key="3">
    <source>
        <dbReference type="Proteomes" id="UP001497382"/>
    </source>
</evidence>
<reference evidence="2 3" key="1">
    <citation type="submission" date="2024-04" db="EMBL/GenBank/DDBJ databases">
        <authorList>
            <person name="Rising A."/>
            <person name="Reimegard J."/>
            <person name="Sonavane S."/>
            <person name="Akerstrom W."/>
            <person name="Nylinder S."/>
            <person name="Hedman E."/>
            <person name="Kallberg Y."/>
        </authorList>
    </citation>
    <scope>NUCLEOTIDE SEQUENCE [LARGE SCALE GENOMIC DNA]</scope>
</reference>
<gene>
    <name evidence="2" type="ORF">LARSCL_LOCUS18321</name>
</gene>
<accession>A0AAV2BBU4</accession>